<proteinExistence type="predicted"/>
<evidence type="ECO:0000313" key="2">
    <source>
        <dbReference type="Proteomes" id="UP000031036"/>
    </source>
</evidence>
<feature type="non-terminal residue" evidence="1">
    <location>
        <position position="1"/>
    </location>
</feature>
<keyword evidence="2" id="KW-1185">Reference proteome</keyword>
<evidence type="ECO:0000313" key="1">
    <source>
        <dbReference type="EMBL" id="KHN73280.1"/>
    </source>
</evidence>
<gene>
    <name evidence="1" type="ORF">Tcan_00695</name>
</gene>
<accession>A0A0B2UWR5</accession>
<name>A0A0B2UWR5_TOXCA</name>
<sequence>TLTKQQITCCIITLGSALDRILSSFFPHCTSQFCVNDLELCDRLLSDVTKLFRISPLILNGPSCSLPLSAFQNRSAILLRCDNGCCFSPSGSALHVCLMSNVG</sequence>
<dbReference type="EMBL" id="JPKZ01003130">
    <property type="protein sequence ID" value="KHN73280.1"/>
    <property type="molecule type" value="Genomic_DNA"/>
</dbReference>
<dbReference type="AlphaFoldDB" id="A0A0B2UWR5"/>
<dbReference type="Proteomes" id="UP000031036">
    <property type="component" value="Unassembled WGS sequence"/>
</dbReference>
<reference evidence="1 2" key="1">
    <citation type="submission" date="2014-11" db="EMBL/GenBank/DDBJ databases">
        <title>Genetic blueprint of the zoonotic pathogen Toxocara canis.</title>
        <authorList>
            <person name="Zhu X.-Q."/>
            <person name="Korhonen P.K."/>
            <person name="Cai H."/>
            <person name="Young N.D."/>
            <person name="Nejsum P."/>
            <person name="von Samson-Himmelstjerna G."/>
            <person name="Boag P.R."/>
            <person name="Tan P."/>
            <person name="Li Q."/>
            <person name="Min J."/>
            <person name="Yang Y."/>
            <person name="Wang X."/>
            <person name="Fang X."/>
            <person name="Hall R.S."/>
            <person name="Hofmann A."/>
            <person name="Sternberg P.W."/>
            <person name="Jex A.R."/>
            <person name="Gasser R.B."/>
        </authorList>
    </citation>
    <scope>NUCLEOTIDE SEQUENCE [LARGE SCALE GENOMIC DNA]</scope>
    <source>
        <strain evidence="1">PN_DK_2014</strain>
    </source>
</reference>
<comment type="caution">
    <text evidence="1">The sequence shown here is derived from an EMBL/GenBank/DDBJ whole genome shotgun (WGS) entry which is preliminary data.</text>
</comment>
<protein>
    <submittedName>
        <fullName evidence="1">Uncharacterized protein</fullName>
    </submittedName>
</protein>
<organism evidence="1 2">
    <name type="scientific">Toxocara canis</name>
    <name type="common">Canine roundworm</name>
    <dbReference type="NCBI Taxonomy" id="6265"/>
    <lineage>
        <taxon>Eukaryota</taxon>
        <taxon>Metazoa</taxon>
        <taxon>Ecdysozoa</taxon>
        <taxon>Nematoda</taxon>
        <taxon>Chromadorea</taxon>
        <taxon>Rhabditida</taxon>
        <taxon>Spirurina</taxon>
        <taxon>Ascaridomorpha</taxon>
        <taxon>Ascaridoidea</taxon>
        <taxon>Toxocaridae</taxon>
        <taxon>Toxocara</taxon>
    </lineage>
</organism>
<feature type="non-terminal residue" evidence="1">
    <location>
        <position position="103"/>
    </location>
</feature>